<dbReference type="InterPro" id="IPR006311">
    <property type="entry name" value="TAT_signal"/>
</dbReference>
<name>K2Q0N1_9HYPH</name>
<dbReference type="Gene3D" id="3.40.190.10">
    <property type="entry name" value="Periplasmic binding protein-like II"/>
    <property type="match status" value="2"/>
</dbReference>
<feature type="signal peptide" evidence="4">
    <location>
        <begin position="1"/>
        <end position="29"/>
    </location>
</feature>
<reference evidence="5 6" key="1">
    <citation type="journal article" date="2012" name="J. Bacteriol.">
        <title>Draft Genome Sequence of Agrobacterium albertimagni Strain AOL15.</title>
        <authorList>
            <person name="Trimble W.L."/>
            <person name="Phung le T."/>
            <person name="Meyer F."/>
            <person name="Gilbert J.A."/>
            <person name="Silver S."/>
        </authorList>
    </citation>
    <scope>NUCLEOTIDE SEQUENCE [LARGE SCALE GENOMIC DNA]</scope>
    <source>
        <strain evidence="5 6">AOL15</strain>
    </source>
</reference>
<protein>
    <submittedName>
        <fullName evidence="5">Sugar ABC transporter</fullName>
    </submittedName>
</protein>
<evidence type="ECO:0000256" key="1">
    <source>
        <dbReference type="ARBA" id="ARBA00004418"/>
    </source>
</evidence>
<dbReference type="Pfam" id="PF01547">
    <property type="entry name" value="SBP_bac_1"/>
    <property type="match status" value="1"/>
</dbReference>
<accession>K2Q0N1</accession>
<evidence type="ECO:0000256" key="3">
    <source>
        <dbReference type="ARBA" id="ARBA00022764"/>
    </source>
</evidence>
<evidence type="ECO:0000313" key="6">
    <source>
        <dbReference type="Proteomes" id="UP000007123"/>
    </source>
</evidence>
<dbReference type="RefSeq" id="WP_006727086.1">
    <property type="nucleotide sequence ID" value="NZ_ALJF01000012.1"/>
</dbReference>
<comment type="similarity">
    <text evidence="2">Belongs to the bacterial solute-binding protein 1 family.</text>
</comment>
<comment type="subcellular location">
    <subcellularLocation>
        <location evidence="1">Periplasm</location>
    </subcellularLocation>
</comment>
<dbReference type="SUPFAM" id="SSF53850">
    <property type="entry name" value="Periplasmic binding protein-like II"/>
    <property type="match status" value="1"/>
</dbReference>
<proteinExistence type="inferred from homology"/>
<evidence type="ECO:0000313" key="5">
    <source>
        <dbReference type="EMBL" id="EKF58655.1"/>
    </source>
</evidence>
<dbReference type="eggNOG" id="COG1653">
    <property type="taxonomic scope" value="Bacteria"/>
</dbReference>
<dbReference type="InterPro" id="IPR050490">
    <property type="entry name" value="Bact_solute-bd_prot1"/>
</dbReference>
<dbReference type="GO" id="GO:0042597">
    <property type="term" value="C:periplasmic space"/>
    <property type="evidence" value="ECO:0007669"/>
    <property type="project" value="UniProtKB-SubCell"/>
</dbReference>
<keyword evidence="4" id="KW-0732">Signal</keyword>
<evidence type="ECO:0000256" key="4">
    <source>
        <dbReference type="SAM" id="SignalP"/>
    </source>
</evidence>
<organism evidence="5 6">
    <name type="scientific">Agrobacterium albertimagni AOL15</name>
    <dbReference type="NCBI Taxonomy" id="1156935"/>
    <lineage>
        <taxon>Bacteria</taxon>
        <taxon>Pseudomonadati</taxon>
        <taxon>Pseudomonadota</taxon>
        <taxon>Alphaproteobacteria</taxon>
        <taxon>Hyphomicrobiales</taxon>
        <taxon>Rhizobiaceae</taxon>
        <taxon>Rhizobium/Agrobacterium group</taxon>
        <taxon>Agrobacterium</taxon>
    </lineage>
</organism>
<dbReference type="PATRIC" id="fig|1156935.5.peg.3140"/>
<dbReference type="PROSITE" id="PS51318">
    <property type="entry name" value="TAT"/>
    <property type="match status" value="1"/>
</dbReference>
<dbReference type="Proteomes" id="UP000007123">
    <property type="component" value="Unassembled WGS sequence"/>
</dbReference>
<dbReference type="PANTHER" id="PTHR43649">
    <property type="entry name" value="ARABINOSE-BINDING PROTEIN-RELATED"/>
    <property type="match status" value="1"/>
</dbReference>
<keyword evidence="6" id="KW-1185">Reference proteome</keyword>
<dbReference type="OrthoDB" id="7317090at2"/>
<dbReference type="PANTHER" id="PTHR43649:SF11">
    <property type="entry name" value="ABC TRANSPORTER SUBSTRATE-BINDING PROTEIN YESO-RELATED"/>
    <property type="match status" value="1"/>
</dbReference>
<dbReference type="AlphaFoldDB" id="K2Q0N1"/>
<keyword evidence="3" id="KW-0574">Periplasm</keyword>
<comment type="caution">
    <text evidence="5">The sequence shown here is derived from an EMBL/GenBank/DDBJ whole genome shotgun (WGS) entry which is preliminary data.</text>
</comment>
<sequence length="428" mass="46813">MIKLTRRNMLGTMGAVAATSLLPALPALASTRSIRHYWWGNPERDKRTFAVIEAFQKKNPDIAVSGETIGWGDYWTKMATQTAGRNMADLVQMDYRYLFEYVRRGALQPLDAHIGKGLMIADFDAGPVSGGKVDGELFALNIGSNSQVMVYNTRVFEEAGVDFDLINWTWDDFAAACEKVTAKTSGAVRGADDMSLMIETFESWARQNGHEFYDENGQVVVTAEDVAGYWQYWADLRKEGLVRDKDRTLILDAPIAEMGVPVGDTAVSHFWSNQLVGIQAVAKDKIGAAMVPHKPGAGQPGQFIKPSMFLSLSRDAKDVDAAIAYMNAWVNDPDITGILGLERGIPASPTVREALQPSLTDVEKLSVDYFEAIKDKVSPLPLPAPKGAGEVRDAFMRIGSEVVLGKMEAKDAAAVFVEDAQAIVERAL</sequence>
<evidence type="ECO:0000256" key="2">
    <source>
        <dbReference type="ARBA" id="ARBA00008520"/>
    </source>
</evidence>
<feature type="chain" id="PRO_5003863349" evidence="4">
    <location>
        <begin position="30"/>
        <end position="428"/>
    </location>
</feature>
<dbReference type="InterPro" id="IPR006059">
    <property type="entry name" value="SBP"/>
</dbReference>
<dbReference type="EMBL" id="ALJF01000012">
    <property type="protein sequence ID" value="EKF58655.1"/>
    <property type="molecule type" value="Genomic_DNA"/>
</dbReference>
<gene>
    <name evidence="5" type="ORF">QWE_15466</name>
</gene>
<dbReference type="STRING" id="1156935.QWE_15466"/>